<proteinExistence type="predicted"/>
<sequence>MYRYMCQYIVGTEDHVNRIRVMNAVRDNVAGTKMLTFITSGSYGEGLDMRGSDYDYMMVNKNYEVCEDVNSDFNPNTTCFLMETDDVKPGFTRLRLRLYRHEILNRCEEHNGNVYFSSALFKQFYLTPSLTKIHGPCVTNEKQTFDGATCVHCKTWVSSAIQWITRSNQMSNVDGSMWNFSFEPQPLYVNEVGKILKSKLLNPGMVTSEIMQMETFNESIKQTVYCQQSSIKDVFKYYLSKKCNGEAQCIALDNAISNNKYRYKQFTTCLSFLLKNVYHDAVSGWLMLASLFYKTKQYSKALHITMYSMSKCTTEKLYHDVTLSDVHYQVLKLQTLQKKGFAYLLKIMFVDYIQFEVDSTLLPDELQIESVLVQFFQSMSYAYFLNFLCHYHLNNVIQCQDSLQGLQLVIDEEYLMADIIKGNDYTLLWVVLQLLGDRESARQAFFQSVELFPYQLFNSAAMRLFLMR</sequence>
<evidence type="ECO:0000313" key="2">
    <source>
        <dbReference type="Proteomes" id="UP000507470"/>
    </source>
</evidence>
<name>A0A6J8EFP9_MYTCO</name>
<dbReference type="OrthoDB" id="6132741at2759"/>
<gene>
    <name evidence="1" type="ORF">MCOR_51838</name>
</gene>
<protein>
    <recommendedName>
        <fullName evidence="3">Mab-21-like HhH/H2TH-like domain-containing protein</fullName>
    </recommendedName>
</protein>
<dbReference type="EMBL" id="CACVKT020009033">
    <property type="protein sequence ID" value="CAC5419509.1"/>
    <property type="molecule type" value="Genomic_DNA"/>
</dbReference>
<dbReference type="Proteomes" id="UP000507470">
    <property type="component" value="Unassembled WGS sequence"/>
</dbReference>
<reference evidence="1 2" key="1">
    <citation type="submission" date="2020-06" db="EMBL/GenBank/DDBJ databases">
        <authorList>
            <person name="Li R."/>
            <person name="Bekaert M."/>
        </authorList>
    </citation>
    <scope>NUCLEOTIDE SEQUENCE [LARGE SCALE GENOMIC DNA]</scope>
    <source>
        <strain evidence="2">wild</strain>
    </source>
</reference>
<accession>A0A6J8EFP9</accession>
<dbReference type="AlphaFoldDB" id="A0A6J8EFP9"/>
<evidence type="ECO:0008006" key="3">
    <source>
        <dbReference type="Google" id="ProtNLM"/>
    </source>
</evidence>
<organism evidence="1 2">
    <name type="scientific">Mytilus coruscus</name>
    <name type="common">Sea mussel</name>
    <dbReference type="NCBI Taxonomy" id="42192"/>
    <lineage>
        <taxon>Eukaryota</taxon>
        <taxon>Metazoa</taxon>
        <taxon>Spiralia</taxon>
        <taxon>Lophotrochozoa</taxon>
        <taxon>Mollusca</taxon>
        <taxon>Bivalvia</taxon>
        <taxon>Autobranchia</taxon>
        <taxon>Pteriomorphia</taxon>
        <taxon>Mytilida</taxon>
        <taxon>Mytiloidea</taxon>
        <taxon>Mytilidae</taxon>
        <taxon>Mytilinae</taxon>
        <taxon>Mytilus</taxon>
    </lineage>
</organism>
<evidence type="ECO:0000313" key="1">
    <source>
        <dbReference type="EMBL" id="CAC5419509.1"/>
    </source>
</evidence>
<keyword evidence="2" id="KW-1185">Reference proteome</keyword>